<accession>A0A6G1IBY4</accession>
<protein>
    <submittedName>
        <fullName evidence="1">Uncharacterized protein</fullName>
    </submittedName>
</protein>
<dbReference type="EMBL" id="MU005650">
    <property type="protein sequence ID" value="KAF2675747.1"/>
    <property type="molecule type" value="Genomic_DNA"/>
</dbReference>
<evidence type="ECO:0000313" key="1">
    <source>
        <dbReference type="EMBL" id="KAF2675747.1"/>
    </source>
</evidence>
<dbReference type="OrthoDB" id="4521980at2759"/>
<sequence length="156" mass="17829">MTSDSNSHSNVEEDEEFWKRWRSNTYERKLVKPMKKPLTAPLDLAVSDSDVEKLKAGFRPQSQDDKWAWLIEDENGNISIHIIRHFVQEEVYILHIAPKSSNDNGASAKIHSITWEGDMNGIQNDAEQAKKNVVILARIILKCDFETLPHYAPGTV</sequence>
<keyword evidence="2" id="KW-1185">Reference proteome</keyword>
<gene>
    <name evidence="1" type="ORF">K458DRAFT_425272</name>
</gene>
<reference evidence="1" key="1">
    <citation type="journal article" date="2020" name="Stud. Mycol.">
        <title>101 Dothideomycetes genomes: a test case for predicting lifestyles and emergence of pathogens.</title>
        <authorList>
            <person name="Haridas S."/>
            <person name="Albert R."/>
            <person name="Binder M."/>
            <person name="Bloem J."/>
            <person name="Labutti K."/>
            <person name="Salamov A."/>
            <person name="Andreopoulos B."/>
            <person name="Baker S."/>
            <person name="Barry K."/>
            <person name="Bills G."/>
            <person name="Bluhm B."/>
            <person name="Cannon C."/>
            <person name="Castanera R."/>
            <person name="Culley D."/>
            <person name="Daum C."/>
            <person name="Ezra D."/>
            <person name="Gonzalez J."/>
            <person name="Henrissat B."/>
            <person name="Kuo A."/>
            <person name="Liang C."/>
            <person name="Lipzen A."/>
            <person name="Lutzoni F."/>
            <person name="Magnuson J."/>
            <person name="Mondo S."/>
            <person name="Nolan M."/>
            <person name="Ohm R."/>
            <person name="Pangilinan J."/>
            <person name="Park H.-J."/>
            <person name="Ramirez L."/>
            <person name="Alfaro M."/>
            <person name="Sun H."/>
            <person name="Tritt A."/>
            <person name="Yoshinaga Y."/>
            <person name="Zwiers L.-H."/>
            <person name="Turgeon B."/>
            <person name="Goodwin S."/>
            <person name="Spatafora J."/>
            <person name="Crous P."/>
            <person name="Grigoriev I."/>
        </authorList>
    </citation>
    <scope>NUCLEOTIDE SEQUENCE</scope>
    <source>
        <strain evidence="1">CBS 122367</strain>
    </source>
</reference>
<evidence type="ECO:0000313" key="2">
    <source>
        <dbReference type="Proteomes" id="UP000799291"/>
    </source>
</evidence>
<dbReference type="AlphaFoldDB" id="A0A6G1IBY4"/>
<dbReference type="Proteomes" id="UP000799291">
    <property type="component" value="Unassembled WGS sequence"/>
</dbReference>
<proteinExistence type="predicted"/>
<name>A0A6G1IBY4_9PLEO</name>
<organism evidence="1 2">
    <name type="scientific">Lentithecium fluviatile CBS 122367</name>
    <dbReference type="NCBI Taxonomy" id="1168545"/>
    <lineage>
        <taxon>Eukaryota</taxon>
        <taxon>Fungi</taxon>
        <taxon>Dikarya</taxon>
        <taxon>Ascomycota</taxon>
        <taxon>Pezizomycotina</taxon>
        <taxon>Dothideomycetes</taxon>
        <taxon>Pleosporomycetidae</taxon>
        <taxon>Pleosporales</taxon>
        <taxon>Massarineae</taxon>
        <taxon>Lentitheciaceae</taxon>
        <taxon>Lentithecium</taxon>
    </lineage>
</organism>